<reference evidence="2" key="1">
    <citation type="submission" date="2022-08" db="EMBL/GenBank/DDBJ databases">
        <authorList>
            <consortium name="DOE Joint Genome Institute"/>
            <person name="Min B."/>
            <person name="Riley R."/>
            <person name="Sierra-Patev S."/>
            <person name="Naranjo-Ortiz M."/>
            <person name="Looney B."/>
            <person name="Konkel Z."/>
            <person name="Slot J.C."/>
            <person name="Sakamoto Y."/>
            <person name="Steenwyk J.L."/>
            <person name="Rokas A."/>
            <person name="Carro J."/>
            <person name="Camarero S."/>
            <person name="Ferreira P."/>
            <person name="Molpeceres G."/>
            <person name="Ruiz-Duenas F.J."/>
            <person name="Serrano A."/>
            <person name="Henrissat B."/>
            <person name="Drula E."/>
            <person name="Hughes K.W."/>
            <person name="Mata J.L."/>
            <person name="Ishikawa N.K."/>
            <person name="Vargas-Isla R."/>
            <person name="Ushijima S."/>
            <person name="Smith C.A."/>
            <person name="Ahrendt S."/>
            <person name="Andreopoulos W."/>
            <person name="He G."/>
            <person name="Labutti K."/>
            <person name="Lipzen A."/>
            <person name="Ng V."/>
            <person name="Sandor L."/>
            <person name="Barry K."/>
            <person name="Martinez A.T."/>
            <person name="Xiao Y."/>
            <person name="Gibbons J.G."/>
            <person name="Terashima K."/>
            <person name="Hibbett D.S."/>
            <person name="Grigoriev I.V."/>
        </authorList>
    </citation>
    <scope>NUCLEOTIDE SEQUENCE</scope>
    <source>
        <strain evidence="2">Sp2 HRB7682 ss15</strain>
    </source>
</reference>
<evidence type="ECO:0000313" key="2">
    <source>
        <dbReference type="EMBL" id="KAJ4463666.1"/>
    </source>
</evidence>
<name>A0A9W8ZRB8_9AGAR</name>
<evidence type="ECO:0000256" key="1">
    <source>
        <dbReference type="SAM" id="SignalP"/>
    </source>
</evidence>
<evidence type="ECO:0000313" key="3">
    <source>
        <dbReference type="Proteomes" id="UP001150238"/>
    </source>
</evidence>
<feature type="chain" id="PRO_5040831008" evidence="1">
    <location>
        <begin position="21"/>
        <end position="169"/>
    </location>
</feature>
<accession>A0A9W8ZRB8</accession>
<organism evidence="2 3">
    <name type="scientific">Lentinula lateritia</name>
    <dbReference type="NCBI Taxonomy" id="40482"/>
    <lineage>
        <taxon>Eukaryota</taxon>
        <taxon>Fungi</taxon>
        <taxon>Dikarya</taxon>
        <taxon>Basidiomycota</taxon>
        <taxon>Agaricomycotina</taxon>
        <taxon>Agaricomycetes</taxon>
        <taxon>Agaricomycetidae</taxon>
        <taxon>Agaricales</taxon>
        <taxon>Marasmiineae</taxon>
        <taxon>Omphalotaceae</taxon>
        <taxon>Lentinula</taxon>
    </lineage>
</organism>
<comment type="caution">
    <text evidence="2">The sequence shown here is derived from an EMBL/GenBank/DDBJ whole genome shotgun (WGS) entry which is preliminary data.</text>
</comment>
<reference evidence="2" key="2">
    <citation type="journal article" date="2023" name="Proc. Natl. Acad. Sci. U.S.A.">
        <title>A global phylogenomic analysis of the shiitake genus Lentinula.</title>
        <authorList>
            <person name="Sierra-Patev S."/>
            <person name="Min B."/>
            <person name="Naranjo-Ortiz M."/>
            <person name="Looney B."/>
            <person name="Konkel Z."/>
            <person name="Slot J.C."/>
            <person name="Sakamoto Y."/>
            <person name="Steenwyk J.L."/>
            <person name="Rokas A."/>
            <person name="Carro J."/>
            <person name="Camarero S."/>
            <person name="Ferreira P."/>
            <person name="Molpeceres G."/>
            <person name="Ruiz-Duenas F.J."/>
            <person name="Serrano A."/>
            <person name="Henrissat B."/>
            <person name="Drula E."/>
            <person name="Hughes K.W."/>
            <person name="Mata J.L."/>
            <person name="Ishikawa N.K."/>
            <person name="Vargas-Isla R."/>
            <person name="Ushijima S."/>
            <person name="Smith C.A."/>
            <person name="Donoghue J."/>
            <person name="Ahrendt S."/>
            <person name="Andreopoulos W."/>
            <person name="He G."/>
            <person name="LaButti K."/>
            <person name="Lipzen A."/>
            <person name="Ng V."/>
            <person name="Riley R."/>
            <person name="Sandor L."/>
            <person name="Barry K."/>
            <person name="Martinez A.T."/>
            <person name="Xiao Y."/>
            <person name="Gibbons J.G."/>
            <person name="Terashima K."/>
            <person name="Grigoriev I.V."/>
            <person name="Hibbett D."/>
        </authorList>
    </citation>
    <scope>NUCLEOTIDE SEQUENCE</scope>
    <source>
        <strain evidence="2">Sp2 HRB7682 ss15</strain>
    </source>
</reference>
<dbReference type="Gene3D" id="1.10.1740.120">
    <property type="match status" value="1"/>
</dbReference>
<proteinExistence type="predicted"/>
<gene>
    <name evidence="2" type="ORF">C8J55DRAFT_531392</name>
</gene>
<protein>
    <submittedName>
        <fullName evidence="2">Uncharacterized protein</fullName>
    </submittedName>
</protein>
<keyword evidence="1" id="KW-0732">Signal</keyword>
<dbReference type="AlphaFoldDB" id="A0A9W8ZRB8"/>
<sequence length="169" mass="18288">MCPHNILFISLLVFIAWVNAFPLHQGLGLDRLENGYVNLNYRDVASSCTNSVKTECTLEFGRTGATCLLAGGELGANPFADLSCARAVVTTDIPPGCIACLSKYGKKVQQKAKEITKAALDKVKTTGTEVKTEVQAKVSDVGYKAKEKVSHIRDQANEKASHVKDKVFV</sequence>
<dbReference type="EMBL" id="JANVFS010000068">
    <property type="protein sequence ID" value="KAJ4463666.1"/>
    <property type="molecule type" value="Genomic_DNA"/>
</dbReference>
<feature type="signal peptide" evidence="1">
    <location>
        <begin position="1"/>
        <end position="20"/>
    </location>
</feature>
<dbReference type="Proteomes" id="UP001150238">
    <property type="component" value="Unassembled WGS sequence"/>
</dbReference>